<reference evidence="1" key="1">
    <citation type="submission" date="2020-05" db="EMBL/GenBank/DDBJ databases">
        <authorList>
            <person name="Delgado-Blas J."/>
        </authorList>
    </citation>
    <scope>NUCLEOTIDE SEQUENCE</scope>
    <source>
        <strain evidence="1">BB1459</strain>
        <strain evidence="2">BB1480</strain>
    </source>
</reference>
<organism evidence="1 3">
    <name type="scientific">Citrobacter werkmanii</name>
    <dbReference type="NCBI Taxonomy" id="67827"/>
    <lineage>
        <taxon>Bacteria</taxon>
        <taxon>Pseudomonadati</taxon>
        <taxon>Pseudomonadota</taxon>
        <taxon>Gammaproteobacteria</taxon>
        <taxon>Enterobacterales</taxon>
        <taxon>Enterobacteriaceae</taxon>
        <taxon>Citrobacter</taxon>
        <taxon>Citrobacter freundii complex</taxon>
    </lineage>
</organism>
<keyword evidence="4" id="KW-1185">Reference proteome</keyword>
<evidence type="ECO:0000313" key="4">
    <source>
        <dbReference type="Proteomes" id="UP000837205"/>
    </source>
</evidence>
<dbReference type="EMBL" id="CAIIUA010000001">
    <property type="protein sequence ID" value="CAC9226319.1"/>
    <property type="molecule type" value="Genomic_DNA"/>
</dbReference>
<sequence>MFCPMPIGITYRFCFLGFCPNLSVFRFTAFSYPTTTFQWLTICTFNPDWQRVYRNNGWQLVILVTQRIILNNNFICREP</sequence>
<evidence type="ECO:0000313" key="2">
    <source>
        <dbReference type="EMBL" id="CAC9226319.1"/>
    </source>
</evidence>
<proteinExistence type="predicted"/>
<dbReference type="Proteomes" id="UP000834503">
    <property type="component" value="Unassembled WGS sequence"/>
</dbReference>
<evidence type="ECO:0000313" key="1">
    <source>
        <dbReference type="EMBL" id="CAB5527443.1"/>
    </source>
</evidence>
<protein>
    <submittedName>
        <fullName evidence="1">Uncharacterized protein</fullName>
    </submittedName>
</protein>
<gene>
    <name evidence="1" type="ORF">GHA_00936</name>
    <name evidence="2" type="ORF">TML_03892</name>
</gene>
<evidence type="ECO:0000313" key="3">
    <source>
        <dbReference type="Proteomes" id="UP000834503"/>
    </source>
</evidence>
<dbReference type="EMBL" id="CAHPQX010000003">
    <property type="protein sequence ID" value="CAB5527443.1"/>
    <property type="molecule type" value="Genomic_DNA"/>
</dbReference>
<comment type="caution">
    <text evidence="1">The sequence shown here is derived from an EMBL/GenBank/DDBJ whole genome shotgun (WGS) entry which is preliminary data.</text>
</comment>
<dbReference type="Proteomes" id="UP000837205">
    <property type="component" value="Unassembled WGS sequence"/>
</dbReference>
<name>A0A9N8CMY6_9ENTR</name>
<dbReference type="AlphaFoldDB" id="A0A9N8CMY6"/>
<accession>A0A9N8CMY6</accession>